<keyword evidence="2" id="KW-1185">Reference proteome</keyword>
<sequence>MKKPDFNSYSTAELFDVLENIDDIAHPIEAKEVLTLLLKKTGKSSDEILKEYEGGAFEEFMSRITLVVFGAERNNQLVEEKIKRIVSI</sequence>
<proteinExistence type="predicted"/>
<reference evidence="1" key="1">
    <citation type="journal article" date="2014" name="Int. J. Syst. Evol. Microbiol.">
        <title>Complete genome sequence of Corynebacterium casei LMG S-19264T (=DSM 44701T), isolated from a smear-ripened cheese.</title>
        <authorList>
            <consortium name="US DOE Joint Genome Institute (JGI-PGF)"/>
            <person name="Walter F."/>
            <person name="Albersmeier A."/>
            <person name="Kalinowski J."/>
            <person name="Ruckert C."/>
        </authorList>
    </citation>
    <scope>NUCLEOTIDE SEQUENCE</scope>
    <source>
        <strain evidence="1">NBRC 110023</strain>
    </source>
</reference>
<comment type="caution">
    <text evidence="1">The sequence shown here is derived from an EMBL/GenBank/DDBJ whole genome shotgun (WGS) entry which is preliminary data.</text>
</comment>
<protein>
    <submittedName>
        <fullName evidence="1">Uncharacterized protein</fullName>
    </submittedName>
</protein>
<gene>
    <name evidence="1" type="ORF">GCM10007852_28670</name>
</gene>
<dbReference type="EMBL" id="BSOT01000006">
    <property type="protein sequence ID" value="GLR71959.1"/>
    <property type="molecule type" value="Genomic_DNA"/>
</dbReference>
<dbReference type="RefSeq" id="WP_284218293.1">
    <property type="nucleotide sequence ID" value="NZ_BSOT01000006.1"/>
</dbReference>
<dbReference type="Proteomes" id="UP001156601">
    <property type="component" value="Unassembled WGS sequence"/>
</dbReference>
<organism evidence="1 2">
    <name type="scientific">Agaribacter marinus</name>
    <dbReference type="NCBI Taxonomy" id="1431249"/>
    <lineage>
        <taxon>Bacteria</taxon>
        <taxon>Pseudomonadati</taxon>
        <taxon>Pseudomonadota</taxon>
        <taxon>Gammaproteobacteria</taxon>
        <taxon>Alteromonadales</taxon>
        <taxon>Alteromonadaceae</taxon>
        <taxon>Agaribacter</taxon>
    </lineage>
</organism>
<evidence type="ECO:0000313" key="1">
    <source>
        <dbReference type="EMBL" id="GLR71959.1"/>
    </source>
</evidence>
<evidence type="ECO:0000313" key="2">
    <source>
        <dbReference type="Proteomes" id="UP001156601"/>
    </source>
</evidence>
<dbReference type="AlphaFoldDB" id="A0AA37WKY4"/>
<reference evidence="1" key="2">
    <citation type="submission" date="2023-01" db="EMBL/GenBank/DDBJ databases">
        <title>Draft genome sequence of Agaribacter marinus strain NBRC 110023.</title>
        <authorList>
            <person name="Sun Q."/>
            <person name="Mori K."/>
        </authorList>
    </citation>
    <scope>NUCLEOTIDE SEQUENCE</scope>
    <source>
        <strain evidence="1">NBRC 110023</strain>
    </source>
</reference>
<accession>A0AA37WKY4</accession>
<name>A0AA37WKY4_9ALTE</name>